<evidence type="ECO:0000313" key="1">
    <source>
        <dbReference type="EMBL" id="MFM9331384.1"/>
    </source>
</evidence>
<accession>A0ACC7P2V5</accession>
<dbReference type="EMBL" id="JBJURJ010000018">
    <property type="protein sequence ID" value="MFM9331384.1"/>
    <property type="molecule type" value="Genomic_DNA"/>
</dbReference>
<gene>
    <name evidence="1" type="ORF">ACI1P1_24115</name>
</gene>
<dbReference type="Proteomes" id="UP001631969">
    <property type="component" value="Unassembled WGS sequence"/>
</dbReference>
<name>A0ACC7P2V5_9BACL</name>
<organism evidence="1 2">
    <name type="scientific">Paenibacillus mesotrionivorans</name>
    <dbReference type="NCBI Taxonomy" id="3160968"/>
    <lineage>
        <taxon>Bacteria</taxon>
        <taxon>Bacillati</taxon>
        <taxon>Bacillota</taxon>
        <taxon>Bacilli</taxon>
        <taxon>Bacillales</taxon>
        <taxon>Paenibacillaceae</taxon>
        <taxon>Paenibacillus</taxon>
    </lineage>
</organism>
<keyword evidence="2" id="KW-1185">Reference proteome</keyword>
<evidence type="ECO:0000313" key="2">
    <source>
        <dbReference type="Proteomes" id="UP001631969"/>
    </source>
</evidence>
<reference evidence="1" key="1">
    <citation type="submission" date="2024-12" db="EMBL/GenBank/DDBJ databases">
        <authorList>
            <person name="Wu N."/>
        </authorList>
    </citation>
    <scope>NUCLEOTIDE SEQUENCE</scope>
    <source>
        <strain evidence="1">P15</strain>
    </source>
</reference>
<protein>
    <submittedName>
        <fullName evidence="1">Stf0 family sulfotransferase</fullName>
    </submittedName>
</protein>
<comment type="caution">
    <text evidence="1">The sequence shown here is derived from an EMBL/GenBank/DDBJ whole genome shotgun (WGS) entry which is preliminary data.</text>
</comment>
<sequence>MKPKSSYTIWFSQRTGSSLLFRGLQSTGVAGHPWEWLTEPDPHQFSMKDIQSMWQKGTTPNGVFGLKMTPYNLDSWIGSFRNTFQLGNEVTRTKVWEEVFPACKHIYMTRRNKIRLAVSWWRAIVSGEWHRRHGSKPDRRDFEDQYNFDAINHLLVDCVFREAAMEAFFAEERIVPMTIVYEDFIQNYEETILAVLAFLQVPTDSVQVADPFFDPIADDITENWVQRFRKERQAGWQNIAW</sequence>
<proteinExistence type="predicted"/>